<dbReference type="GO" id="GO:0016758">
    <property type="term" value="F:hexosyltransferase activity"/>
    <property type="evidence" value="ECO:0007669"/>
    <property type="project" value="TreeGrafter"/>
</dbReference>
<dbReference type="Gene3D" id="3.40.50.2000">
    <property type="entry name" value="Glycogen Phosphorylase B"/>
    <property type="match status" value="2"/>
</dbReference>
<feature type="domain" description="Glycosyltransferase subfamily 4-like N-terminal" evidence="1">
    <location>
        <begin position="14"/>
        <end position="176"/>
    </location>
</feature>
<evidence type="ECO:0000313" key="2">
    <source>
        <dbReference type="EMBL" id="CAA9562613.1"/>
    </source>
</evidence>
<protein>
    <submittedName>
        <fullName evidence="2">Phosphatidylinositol alpha-mannosyltransferase</fullName>
        <ecNumber evidence="2">2.4.1.57</ecNumber>
    </submittedName>
</protein>
<dbReference type="Pfam" id="PF13692">
    <property type="entry name" value="Glyco_trans_1_4"/>
    <property type="match status" value="1"/>
</dbReference>
<accession>A0A6J4UXC8</accession>
<proteinExistence type="predicted"/>
<dbReference type="SUPFAM" id="SSF53756">
    <property type="entry name" value="UDP-Glycosyltransferase/glycogen phosphorylase"/>
    <property type="match status" value="1"/>
</dbReference>
<dbReference type="PANTHER" id="PTHR45947:SF3">
    <property type="entry name" value="SULFOQUINOVOSYL TRANSFERASE SQD2"/>
    <property type="match status" value="1"/>
</dbReference>
<gene>
    <name evidence="2" type="ORF">AVDCRST_MAG73-3858</name>
</gene>
<dbReference type="InterPro" id="IPR028098">
    <property type="entry name" value="Glyco_trans_4-like_N"/>
</dbReference>
<organism evidence="2">
    <name type="scientific">uncultured Thermomicrobiales bacterium</name>
    <dbReference type="NCBI Taxonomy" id="1645740"/>
    <lineage>
        <taxon>Bacteria</taxon>
        <taxon>Pseudomonadati</taxon>
        <taxon>Thermomicrobiota</taxon>
        <taxon>Thermomicrobia</taxon>
        <taxon>Thermomicrobiales</taxon>
        <taxon>environmental samples</taxon>
    </lineage>
</organism>
<sequence>MKIALVSPYNFFHPGGVSEHIAHLRTEFLRLGHEVVVIAPRATRGGLEARDGFYGIGRAVAIPAGGARARLTFDVTLYADVKALMRRERFDVVHLHEPLMPVLPYMVLLNSRAVNVATFHAYRATNPWYTAFKPYMSFVLGRLDGRIAVSEPARELVSQYFEGPYDVIPNGIALDRFGSGAEPLPWAGDGTPRILFVGRFDESRKGFSYLLRALPLVRQQFPRARLIVAGTGKPERYAGLMERHGVAGVEFAGFVPEADLPRYYASCDVFCVPSTRNESFGIVLLEAMAAGKPVVATDIPGYASVLTHEREGLLVPPRDPMALALALVRVLADRELRQRLGAAGIAAAARHAWPRVAARVLEVYETAAARAESAPWRRGWT</sequence>
<keyword evidence="2" id="KW-0808">Transferase</keyword>
<reference evidence="2" key="1">
    <citation type="submission" date="2020-02" db="EMBL/GenBank/DDBJ databases">
        <authorList>
            <person name="Meier V. D."/>
        </authorList>
    </citation>
    <scope>NUCLEOTIDE SEQUENCE</scope>
    <source>
        <strain evidence="2">AVDCRST_MAG73</strain>
    </source>
</reference>
<dbReference type="EC" id="2.4.1.57" evidence="2"/>
<name>A0A6J4UXC8_9BACT</name>
<keyword evidence="2" id="KW-0328">Glycosyltransferase</keyword>
<dbReference type="InterPro" id="IPR050194">
    <property type="entry name" value="Glycosyltransferase_grp1"/>
</dbReference>
<dbReference type="PANTHER" id="PTHR45947">
    <property type="entry name" value="SULFOQUINOVOSYL TRANSFERASE SQD2"/>
    <property type="match status" value="1"/>
</dbReference>
<dbReference type="EMBL" id="CADCWE010000253">
    <property type="protein sequence ID" value="CAA9562613.1"/>
    <property type="molecule type" value="Genomic_DNA"/>
</dbReference>
<dbReference type="Pfam" id="PF13439">
    <property type="entry name" value="Glyco_transf_4"/>
    <property type="match status" value="1"/>
</dbReference>
<dbReference type="AlphaFoldDB" id="A0A6J4UXC8"/>
<evidence type="ECO:0000259" key="1">
    <source>
        <dbReference type="Pfam" id="PF13439"/>
    </source>
</evidence>
<dbReference type="CDD" id="cd03801">
    <property type="entry name" value="GT4_PimA-like"/>
    <property type="match status" value="1"/>
</dbReference>